<evidence type="ECO:0000256" key="2">
    <source>
        <dbReference type="ARBA" id="ARBA00009677"/>
    </source>
</evidence>
<evidence type="ECO:0000256" key="6">
    <source>
        <dbReference type="RuleBase" id="RU362062"/>
    </source>
</evidence>
<protein>
    <recommendedName>
        <fullName evidence="3 6">Flagellar basal-body rod protein FlgC</fullName>
    </recommendedName>
</protein>
<keyword evidence="9" id="KW-0969">Cilium</keyword>
<dbReference type="Proteomes" id="UP000199427">
    <property type="component" value="Unassembled WGS sequence"/>
</dbReference>
<proteinExistence type="inferred from homology"/>
<dbReference type="OrthoDB" id="9794148at2"/>
<evidence type="ECO:0000256" key="3">
    <source>
        <dbReference type="ARBA" id="ARBA00017941"/>
    </source>
</evidence>
<evidence type="ECO:0000256" key="4">
    <source>
        <dbReference type="ARBA" id="ARBA00023143"/>
    </source>
</evidence>
<dbReference type="Pfam" id="PF06429">
    <property type="entry name" value="Flg_bbr_C"/>
    <property type="match status" value="1"/>
</dbReference>
<dbReference type="InterPro" id="IPR001444">
    <property type="entry name" value="Flag_bb_rod_N"/>
</dbReference>
<evidence type="ECO:0000256" key="1">
    <source>
        <dbReference type="ARBA" id="ARBA00004117"/>
    </source>
</evidence>
<evidence type="ECO:0000259" key="8">
    <source>
        <dbReference type="Pfam" id="PF06429"/>
    </source>
</evidence>
<keyword evidence="9" id="KW-0282">Flagellum</keyword>
<dbReference type="STRING" id="571933.SAMN05216362_101128"/>
<feature type="domain" description="Flagellar basal body rod protein N-terminal" evidence="7">
    <location>
        <begin position="7"/>
        <end position="36"/>
    </location>
</feature>
<keyword evidence="4 6" id="KW-0975">Bacterial flagellum</keyword>
<comment type="similarity">
    <text evidence="2">Belongs to the flagella basal body rod proteins family.</text>
</comment>
<dbReference type="PANTHER" id="PTHR30435:SF2">
    <property type="entry name" value="FLAGELLAR BASAL-BODY ROD PROTEIN FLGC"/>
    <property type="match status" value="1"/>
</dbReference>
<dbReference type="InterPro" id="IPR010930">
    <property type="entry name" value="Flg_bb/hook_C_dom"/>
</dbReference>
<comment type="subcellular location">
    <subcellularLocation>
        <location evidence="1 6">Bacterial flagellum basal body</location>
    </subcellularLocation>
</comment>
<dbReference type="Pfam" id="PF00460">
    <property type="entry name" value="Flg_bb_rod"/>
    <property type="match status" value="1"/>
</dbReference>
<dbReference type="NCBIfam" id="TIGR01395">
    <property type="entry name" value="FlgC"/>
    <property type="match status" value="1"/>
</dbReference>
<dbReference type="InterPro" id="IPR006299">
    <property type="entry name" value="FlgC"/>
</dbReference>
<dbReference type="EMBL" id="FOES01000001">
    <property type="protein sequence ID" value="SEP56941.1"/>
    <property type="molecule type" value="Genomic_DNA"/>
</dbReference>
<evidence type="ECO:0000256" key="5">
    <source>
        <dbReference type="ARBA" id="ARBA00025933"/>
    </source>
</evidence>
<organism evidence="9 10">
    <name type="scientific">Piscibacillus halophilus</name>
    <dbReference type="NCBI Taxonomy" id="571933"/>
    <lineage>
        <taxon>Bacteria</taxon>
        <taxon>Bacillati</taxon>
        <taxon>Bacillota</taxon>
        <taxon>Bacilli</taxon>
        <taxon>Bacillales</taxon>
        <taxon>Bacillaceae</taxon>
        <taxon>Piscibacillus</taxon>
    </lineage>
</organism>
<dbReference type="PROSITE" id="PS00588">
    <property type="entry name" value="FLAGELLA_BB_ROD"/>
    <property type="match status" value="1"/>
</dbReference>
<feature type="domain" description="Flagellar basal-body/hook protein C-terminal" evidence="8">
    <location>
        <begin position="105"/>
        <end position="148"/>
    </location>
</feature>
<sequence>MSIFDGMNINSSALTANRFKMDVISSNLANADTTRARVNDNGEWEPYRKKTVVQEPRGQQFNNFLNKAMNKANSQGEGVRVSWVVEDPSPFKEVYNPEHPDANEDGYVSMPNVDPLKEMIDLMSTTRTYEANVTALNASKGMLMKALEIGR</sequence>
<accession>A0A1H8YXZ2</accession>
<evidence type="ECO:0000313" key="10">
    <source>
        <dbReference type="Proteomes" id="UP000199427"/>
    </source>
</evidence>
<comment type="subunit">
    <text evidence="5 6">The basal body constitutes a major portion of the flagellar organelle and consists of four rings (L,P,S, and M) mounted on a central rod. The rod consists of about 26 subunits of FlgG in the distal portion, and FlgB, FlgC and FlgF are thought to build up the proximal portion of the rod with about 6 subunits each.</text>
</comment>
<dbReference type="RefSeq" id="WP_091772076.1">
    <property type="nucleotide sequence ID" value="NZ_FOES01000001.1"/>
</dbReference>
<keyword evidence="10" id="KW-1185">Reference proteome</keyword>
<dbReference type="InterPro" id="IPR019776">
    <property type="entry name" value="Flagellar_basal_body_rod_CS"/>
</dbReference>
<reference evidence="9 10" key="1">
    <citation type="submission" date="2016-10" db="EMBL/GenBank/DDBJ databases">
        <authorList>
            <person name="de Groot N.N."/>
        </authorList>
    </citation>
    <scope>NUCLEOTIDE SEQUENCE [LARGE SCALE GENOMIC DNA]</scope>
    <source>
        <strain evidence="9 10">DSM 21633</strain>
    </source>
</reference>
<dbReference type="PANTHER" id="PTHR30435">
    <property type="entry name" value="FLAGELLAR PROTEIN"/>
    <property type="match status" value="1"/>
</dbReference>
<dbReference type="GO" id="GO:0071978">
    <property type="term" value="P:bacterial-type flagellum-dependent swarming motility"/>
    <property type="evidence" value="ECO:0007669"/>
    <property type="project" value="TreeGrafter"/>
</dbReference>
<keyword evidence="9" id="KW-0966">Cell projection</keyword>
<gene>
    <name evidence="9" type="ORF">SAMN05216362_101128</name>
</gene>
<evidence type="ECO:0000259" key="7">
    <source>
        <dbReference type="Pfam" id="PF00460"/>
    </source>
</evidence>
<name>A0A1H8YXZ2_9BACI</name>
<dbReference type="AlphaFoldDB" id="A0A1H8YXZ2"/>
<dbReference type="GO" id="GO:0030694">
    <property type="term" value="C:bacterial-type flagellum basal body, rod"/>
    <property type="evidence" value="ECO:0007669"/>
    <property type="project" value="UniProtKB-UniRule"/>
</dbReference>
<evidence type="ECO:0000313" key="9">
    <source>
        <dbReference type="EMBL" id="SEP56941.1"/>
    </source>
</evidence>